<dbReference type="SUPFAM" id="SSF48264">
    <property type="entry name" value="Cytochrome P450"/>
    <property type="match status" value="1"/>
</dbReference>
<dbReference type="GO" id="GO:0004497">
    <property type="term" value="F:monooxygenase activity"/>
    <property type="evidence" value="ECO:0007669"/>
    <property type="project" value="InterPro"/>
</dbReference>
<name>A0A6N8IMQ8_9BURK</name>
<dbReference type="GO" id="GO:0020037">
    <property type="term" value="F:heme binding"/>
    <property type="evidence" value="ECO:0007669"/>
    <property type="project" value="InterPro"/>
</dbReference>
<dbReference type="Proteomes" id="UP000469385">
    <property type="component" value="Unassembled WGS sequence"/>
</dbReference>
<dbReference type="RefSeq" id="WP_157396228.1">
    <property type="nucleotide sequence ID" value="NZ_WSEL01000003.1"/>
</dbReference>
<proteinExistence type="predicted"/>
<protein>
    <recommendedName>
        <fullName evidence="3">Cytochrome P450</fullName>
    </recommendedName>
</protein>
<dbReference type="GO" id="GO:0016705">
    <property type="term" value="F:oxidoreductase activity, acting on paired donors, with incorporation or reduction of molecular oxygen"/>
    <property type="evidence" value="ECO:0007669"/>
    <property type="project" value="InterPro"/>
</dbReference>
<reference evidence="1 2" key="1">
    <citation type="submission" date="2019-12" db="EMBL/GenBank/DDBJ databases">
        <authorList>
            <person name="Huq M.A."/>
        </authorList>
    </citation>
    <scope>NUCLEOTIDE SEQUENCE [LARGE SCALE GENOMIC DNA]</scope>
    <source>
        <strain evidence="1 2">MAH-25</strain>
    </source>
</reference>
<gene>
    <name evidence="1" type="ORF">GON04_01380</name>
</gene>
<dbReference type="AlphaFoldDB" id="A0A6N8IMQ8"/>
<dbReference type="Gene3D" id="1.10.630.10">
    <property type="entry name" value="Cytochrome P450"/>
    <property type="match status" value="1"/>
</dbReference>
<keyword evidence="2" id="KW-1185">Reference proteome</keyword>
<organism evidence="1 2">
    <name type="scientific">Ramlibacter pinisoli</name>
    <dbReference type="NCBI Taxonomy" id="2682844"/>
    <lineage>
        <taxon>Bacteria</taxon>
        <taxon>Pseudomonadati</taxon>
        <taxon>Pseudomonadota</taxon>
        <taxon>Betaproteobacteria</taxon>
        <taxon>Burkholderiales</taxon>
        <taxon>Comamonadaceae</taxon>
        <taxon>Ramlibacter</taxon>
    </lineage>
</organism>
<sequence>MEHSRLASIRMQADPLRQNRKLFETLRNDRKRALLYRELAVEGFPPLVFKSVLRTGGTAHWPSEDVYLLTAREHVEAALAAGSVAPYAALDSGGRFMLGQDDLDGRPDCPHARQRRAALDALDLDPATIEACVTAAIDRALVLPRKHHQFDLVTDVAEQAALRLVAVVFGLPAKSHVLLERALRATYTRLTFQIIGRHFVPDDGLPPSGSDAALDLKARLEEHVDRAIGVEDPQEWWDEGVIDHEGTCSARLAGALGEDAGDTRTVALGLMAGTVGNVTAAIANTVDHFFHATDASDARLIDQATHAARHGDVGTLEQMVDDALRRRPPAPFLARTAVKPLQLRHPGRGPDLLVPAGAHLLLAIGAQPPANLDALFGGAVDDPRLPHNCVGRHLALPLVHATLRQVLALPGLALDIDPATHLPRPLVKRWGAICESFPLRFQRDRLLNQQPLFVVLPIKAPVRENAQKLKVLTRAGAPVVERALQDAQNVHFAWFGLVENETHLAMYTVYDGDFDAYVEHFALKVPLFDEQFRYLEDAPPTPIRLHPKEFVDVIRKYNREPVGGYFYSAYPRVGVASILREGLDTP</sequence>
<accession>A0A6N8IMQ8</accession>
<evidence type="ECO:0008006" key="3">
    <source>
        <dbReference type="Google" id="ProtNLM"/>
    </source>
</evidence>
<evidence type="ECO:0000313" key="1">
    <source>
        <dbReference type="EMBL" id="MVQ28084.1"/>
    </source>
</evidence>
<dbReference type="EMBL" id="WSEL01000003">
    <property type="protein sequence ID" value="MVQ28084.1"/>
    <property type="molecule type" value="Genomic_DNA"/>
</dbReference>
<dbReference type="GO" id="GO:0005506">
    <property type="term" value="F:iron ion binding"/>
    <property type="evidence" value="ECO:0007669"/>
    <property type="project" value="InterPro"/>
</dbReference>
<evidence type="ECO:0000313" key="2">
    <source>
        <dbReference type="Proteomes" id="UP000469385"/>
    </source>
</evidence>
<comment type="caution">
    <text evidence="1">The sequence shown here is derived from an EMBL/GenBank/DDBJ whole genome shotgun (WGS) entry which is preliminary data.</text>
</comment>
<dbReference type="InterPro" id="IPR036396">
    <property type="entry name" value="Cyt_P450_sf"/>
</dbReference>